<keyword evidence="1" id="KW-1133">Transmembrane helix</keyword>
<dbReference type="EMBL" id="AWQU01000083">
    <property type="protein sequence ID" value="KFB07445.1"/>
    <property type="molecule type" value="Genomic_DNA"/>
</dbReference>
<accession>A0A084U3A9</accession>
<keyword evidence="3" id="KW-1185">Reference proteome</keyword>
<proteinExistence type="predicted"/>
<feature type="transmembrane region" description="Helical" evidence="1">
    <location>
        <begin position="7"/>
        <end position="26"/>
    </location>
</feature>
<dbReference type="RefSeq" id="WP_004024992.1">
    <property type="nucleotide sequence ID" value="NZ_AWQU01000083.1"/>
</dbReference>
<organism evidence="2 3">
    <name type="scientific">Malacoplasma iowae DK-CPA</name>
    <dbReference type="NCBI Taxonomy" id="1394179"/>
    <lineage>
        <taxon>Bacteria</taxon>
        <taxon>Bacillati</taxon>
        <taxon>Mycoplasmatota</taxon>
        <taxon>Mycoplasmoidales</taxon>
        <taxon>Mycoplasmoidaceae</taxon>
        <taxon>Malacoplasma</taxon>
    </lineage>
</organism>
<gene>
    <name evidence="2" type="ORF">P271_281</name>
</gene>
<sequence length="118" mass="14177">MKYKINILGLIIFFLFLFIILFGFFYQVNDYKNGTIILINDHQYIQLNGTQNLYNPGDKLILNYLDNEIKCYVDNVVYQDNFTIIYINKYISIKDAQYSIKIHDKNISLFFYILKNIF</sequence>
<evidence type="ECO:0000256" key="1">
    <source>
        <dbReference type="SAM" id="Phobius"/>
    </source>
</evidence>
<dbReference type="AlphaFoldDB" id="A0A084U3A9"/>
<protein>
    <submittedName>
        <fullName evidence="2">Uncharacterized protein</fullName>
    </submittedName>
</protein>
<keyword evidence="1" id="KW-0472">Membrane</keyword>
<keyword evidence="1" id="KW-0812">Transmembrane</keyword>
<evidence type="ECO:0000313" key="3">
    <source>
        <dbReference type="Proteomes" id="UP000028523"/>
    </source>
</evidence>
<evidence type="ECO:0000313" key="2">
    <source>
        <dbReference type="EMBL" id="KFB07445.1"/>
    </source>
</evidence>
<reference evidence="2 3" key="1">
    <citation type="journal article" date="2014" name="PLoS ONE">
        <title>Reduction of Hydrogen Peroxide Accumulation and Toxicity by a Catalase from Mycoplasma iowae.</title>
        <authorList>
            <person name="Pritchard R.E."/>
            <person name="Prassinos A.J."/>
            <person name="Osborne J.D."/>
            <person name="Raviv Z."/>
            <person name="Balish M.F."/>
        </authorList>
    </citation>
    <scope>NUCLEOTIDE SEQUENCE [LARGE SCALE GENOMIC DNA]</scope>
    <source>
        <strain evidence="2 3">DK-CPA</strain>
    </source>
</reference>
<dbReference type="GeneID" id="96866988"/>
<comment type="caution">
    <text evidence="2">The sequence shown here is derived from an EMBL/GenBank/DDBJ whole genome shotgun (WGS) entry which is preliminary data.</text>
</comment>
<dbReference type="Proteomes" id="UP000028523">
    <property type="component" value="Unassembled WGS sequence"/>
</dbReference>
<name>A0A084U3A9_MALIO</name>